<dbReference type="PATRIC" id="fig|1441095.3.peg.4429"/>
<organism evidence="2 3">
    <name type="scientific">Bacillus gobiensis</name>
    <dbReference type="NCBI Taxonomy" id="1441095"/>
    <lineage>
        <taxon>Bacteria</taxon>
        <taxon>Bacillati</taxon>
        <taxon>Bacillota</taxon>
        <taxon>Bacilli</taxon>
        <taxon>Bacillales</taxon>
        <taxon>Bacillaceae</taxon>
        <taxon>Bacillus</taxon>
    </lineage>
</organism>
<accession>A0A0M3RAQ3</accession>
<dbReference type="AlphaFoldDB" id="A0A0M3RAQ3"/>
<keyword evidence="1" id="KW-0812">Transmembrane</keyword>
<evidence type="ECO:0000313" key="2">
    <source>
        <dbReference type="EMBL" id="ALC83562.1"/>
    </source>
</evidence>
<dbReference type="GO" id="GO:0016020">
    <property type="term" value="C:membrane"/>
    <property type="evidence" value="ECO:0007669"/>
    <property type="project" value="UniProtKB-SubCell"/>
</dbReference>
<keyword evidence="1" id="KW-1133">Transmembrane helix</keyword>
<reference evidence="2 3" key="2">
    <citation type="journal article" date="2016" name="Int. J. Syst. Evol. Microbiol.">
        <title>Bacillus gobiensis sp. nov., isolated from a soil sample.</title>
        <authorList>
            <person name="Liu B."/>
            <person name="Liu G.H."/>
            <person name="Cetin S."/>
            <person name="Schumann P."/>
            <person name="Pan Z.Z."/>
            <person name="Chen Q.Q."/>
        </authorList>
    </citation>
    <scope>NUCLEOTIDE SEQUENCE [LARGE SCALE GENOMIC DNA]</scope>
    <source>
        <strain evidence="2 3">FJAT-4402</strain>
    </source>
</reference>
<feature type="transmembrane region" description="Helical" evidence="1">
    <location>
        <begin position="7"/>
        <end position="29"/>
    </location>
</feature>
<feature type="transmembrane region" description="Helical" evidence="1">
    <location>
        <begin position="49"/>
        <end position="68"/>
    </location>
</feature>
<proteinExistence type="predicted"/>
<keyword evidence="1" id="KW-0472">Membrane</keyword>
<protein>
    <recommendedName>
        <fullName evidence="4">DoxX family protein</fullName>
    </recommendedName>
</protein>
<dbReference type="RefSeq" id="WP_053605415.1">
    <property type="nucleotide sequence ID" value="NZ_CP012600.1"/>
</dbReference>
<feature type="transmembrane region" description="Helical" evidence="1">
    <location>
        <begin position="99"/>
        <end position="117"/>
    </location>
</feature>
<sequence length="135" mass="15262">MKSKITMILRIVFGLMLLASGSIVVFNLVPPMEYPDPVANNFLMALENTGYILFIVGLLKLLVGLSLVINRFVPLALVIFMPITVNMILFHAFLDITTILPSLIIGFLNVFLLFSNIESYRPLFKPKNNYLRARD</sequence>
<gene>
    <name evidence="2" type="ORF">AM592_20015</name>
</gene>
<dbReference type="Proteomes" id="UP000067625">
    <property type="component" value="Chromosome"/>
</dbReference>
<name>A0A0M3RAQ3_9BACI</name>
<keyword evidence="3" id="KW-1185">Reference proteome</keyword>
<feature type="transmembrane region" description="Helical" evidence="1">
    <location>
        <begin position="75"/>
        <end position="93"/>
    </location>
</feature>
<evidence type="ECO:0000313" key="3">
    <source>
        <dbReference type="Proteomes" id="UP000067625"/>
    </source>
</evidence>
<evidence type="ECO:0000256" key="1">
    <source>
        <dbReference type="SAM" id="Phobius"/>
    </source>
</evidence>
<dbReference type="OrthoDB" id="2893048at2"/>
<dbReference type="EMBL" id="CP012600">
    <property type="protein sequence ID" value="ALC83562.1"/>
    <property type="molecule type" value="Genomic_DNA"/>
</dbReference>
<reference evidence="3" key="1">
    <citation type="submission" date="2015-08" db="EMBL/GenBank/DDBJ databases">
        <title>Genome sequencing project for genomic taxonomy and phylogenomics of Bacillus-like bacteria.</title>
        <authorList>
            <person name="Liu B."/>
            <person name="Wang J."/>
            <person name="Zhu Y."/>
            <person name="Liu G."/>
            <person name="Chen Q."/>
            <person name="Chen Z."/>
            <person name="Lan J."/>
            <person name="Che J."/>
            <person name="Ge C."/>
            <person name="Shi H."/>
            <person name="Pan Z."/>
            <person name="Liu X."/>
        </authorList>
    </citation>
    <scope>NUCLEOTIDE SEQUENCE [LARGE SCALE GENOMIC DNA]</scope>
    <source>
        <strain evidence="3">FJAT-4402</strain>
    </source>
</reference>
<evidence type="ECO:0008006" key="4">
    <source>
        <dbReference type="Google" id="ProtNLM"/>
    </source>
</evidence>